<dbReference type="EMBL" id="JAGKQM010000014">
    <property type="protein sequence ID" value="KAH0881761.1"/>
    <property type="molecule type" value="Genomic_DNA"/>
</dbReference>
<feature type="domain" description="NYN" evidence="1">
    <location>
        <begin position="147"/>
        <end position="248"/>
    </location>
</feature>
<evidence type="ECO:0000313" key="3">
    <source>
        <dbReference type="Proteomes" id="UP000824890"/>
    </source>
</evidence>
<proteinExistence type="predicted"/>
<dbReference type="Proteomes" id="UP000824890">
    <property type="component" value="Unassembled WGS sequence"/>
</dbReference>
<dbReference type="CDD" id="cd10910">
    <property type="entry name" value="PIN_limkain_b1_N_like"/>
    <property type="match status" value="2"/>
</dbReference>
<keyword evidence="3" id="KW-1185">Reference proteome</keyword>
<organism evidence="2 3">
    <name type="scientific">Brassica napus</name>
    <name type="common">Rape</name>
    <dbReference type="NCBI Taxonomy" id="3708"/>
    <lineage>
        <taxon>Eukaryota</taxon>
        <taxon>Viridiplantae</taxon>
        <taxon>Streptophyta</taxon>
        <taxon>Embryophyta</taxon>
        <taxon>Tracheophyta</taxon>
        <taxon>Spermatophyta</taxon>
        <taxon>Magnoliopsida</taxon>
        <taxon>eudicotyledons</taxon>
        <taxon>Gunneridae</taxon>
        <taxon>Pentapetalae</taxon>
        <taxon>rosids</taxon>
        <taxon>malvids</taxon>
        <taxon>Brassicales</taxon>
        <taxon>Brassicaceae</taxon>
        <taxon>Brassiceae</taxon>
        <taxon>Brassica</taxon>
    </lineage>
</organism>
<dbReference type="Pfam" id="PF01936">
    <property type="entry name" value="NYN"/>
    <property type="match status" value="2"/>
</dbReference>
<sequence length="645" mass="71703">MASWETLCSLNCLPPAGITSGSLIPWVLWSIWKARNKFVFEGHSASPEDTLSAAIALAREWSQDVTKESPNALRSPPQQIPSPPGTVVVRSDAAWSSVSKKAGLGWVILDEAETNSFQSSASPVLSPLAAEGKMFNYKAAPKYANAKTAVWWDMNGCPVPEGYDAGRVRPSIEGALKELGYYGPVTITAMGDLAEAHAHFLQRLSSTGIVVQHAINAWLATLVFNDLMEFKRNNPPPATIMLISDELDGKLNFPLGRNQQIQSGYNLVLASSCGGSMYRLHHTADWRWKTLLEAAAYSVSQDTTTSYVLRKCSSWGDSFTLSSFVCRACKFTGLSVASFTSHLSTEEHKKTDKEEKENFSVPDFSPFITVKASFNYYLMNDQAAPEYVNSKTAVWWDMDTCPLPDGYDARRVRPSIEGALKDLGYYGPVTINAMGNLENAHPHVLQGLSSTGILLQHTTRVRSYIYHDLSMFKVDNPPPATIMLISDQVEPVLSIFLSLDHQKSYYNLVLARTFTPPSMSRLCHTAEWLWQTLLARSPETTSCVLRNSASSFLCGSCNFTALSVTDFSRHLSSEEHKKEEFFSIKSSLPEDSDEGEESMAKASFNYSKAKTFEEEKAFRMTHVLLFNRRPLPAWPPMIILSLQQR</sequence>
<comment type="caution">
    <text evidence="2">The sequence shown here is derived from an EMBL/GenBank/DDBJ whole genome shotgun (WGS) entry which is preliminary data.</text>
</comment>
<feature type="domain" description="NYN" evidence="1">
    <location>
        <begin position="391"/>
        <end position="523"/>
    </location>
</feature>
<dbReference type="InterPro" id="IPR024768">
    <property type="entry name" value="Marf1"/>
</dbReference>
<accession>A0ABQ7ZNB0</accession>
<gene>
    <name evidence="2" type="ORF">HID58_057857</name>
</gene>
<dbReference type="PANTHER" id="PTHR14379:SF84">
    <property type="entry name" value="NYN DOMAIN-CONTAINING PROTEIN"/>
    <property type="match status" value="1"/>
</dbReference>
<dbReference type="InterPro" id="IPR021139">
    <property type="entry name" value="NYN"/>
</dbReference>
<dbReference type="PANTHER" id="PTHR14379">
    <property type="entry name" value="LIMKAIN B LKAP"/>
    <property type="match status" value="1"/>
</dbReference>
<protein>
    <recommendedName>
        <fullName evidence="1">NYN domain-containing protein</fullName>
    </recommendedName>
</protein>
<evidence type="ECO:0000313" key="2">
    <source>
        <dbReference type="EMBL" id="KAH0881761.1"/>
    </source>
</evidence>
<reference evidence="2 3" key="1">
    <citation type="submission" date="2021-05" db="EMBL/GenBank/DDBJ databases">
        <title>Genome Assembly of Synthetic Allotetraploid Brassica napus Reveals Homoeologous Exchanges between Subgenomes.</title>
        <authorList>
            <person name="Davis J.T."/>
        </authorList>
    </citation>
    <scope>NUCLEOTIDE SEQUENCE [LARGE SCALE GENOMIC DNA]</scope>
    <source>
        <strain evidence="3">cv. Da-Ae</strain>
        <tissue evidence="2">Seedling</tissue>
    </source>
</reference>
<name>A0ABQ7ZNB0_BRANA</name>
<evidence type="ECO:0000259" key="1">
    <source>
        <dbReference type="Pfam" id="PF01936"/>
    </source>
</evidence>